<name>A0AAV1X4Q9_LUPLU</name>
<keyword evidence="3" id="KW-1185">Reference proteome</keyword>
<dbReference type="PANTHER" id="PTHR32166:SF88">
    <property type="entry name" value="HAT TRANSPOSON SUPERFAMILY"/>
    <property type="match status" value="1"/>
</dbReference>
<proteinExistence type="predicted"/>
<organism evidence="2 3">
    <name type="scientific">Lupinus luteus</name>
    <name type="common">European yellow lupine</name>
    <dbReference type="NCBI Taxonomy" id="3873"/>
    <lineage>
        <taxon>Eukaryota</taxon>
        <taxon>Viridiplantae</taxon>
        <taxon>Streptophyta</taxon>
        <taxon>Embryophyta</taxon>
        <taxon>Tracheophyta</taxon>
        <taxon>Spermatophyta</taxon>
        <taxon>Magnoliopsida</taxon>
        <taxon>eudicotyledons</taxon>
        <taxon>Gunneridae</taxon>
        <taxon>Pentapetalae</taxon>
        <taxon>rosids</taxon>
        <taxon>fabids</taxon>
        <taxon>Fabales</taxon>
        <taxon>Fabaceae</taxon>
        <taxon>Papilionoideae</taxon>
        <taxon>50 kb inversion clade</taxon>
        <taxon>genistoids sensu lato</taxon>
        <taxon>core genistoids</taxon>
        <taxon>Genisteae</taxon>
        <taxon>Lupinus</taxon>
    </lineage>
</organism>
<evidence type="ECO:0000259" key="1">
    <source>
        <dbReference type="Pfam" id="PF04937"/>
    </source>
</evidence>
<sequence length="230" mass="26006">MKCKKRKVEDECDKGNHCDDVNDLLHTKPIEALHTHISTSQKGKGCIGSYFMPRTTPGAQPKEVMEKCDTVISKWMINAFVPFNATNSSYYQPMIDVLCSMGSGYKGPNYYRVRGHLLNKWVEDVTKHVNDFRSIWKKTGCTPMADSWTGRSRRTLINFLVNCPKGTVFIKSVDASYAFKIADLLFKLFKEVVMYVGAENIVHIVRDNAANYVAAGRLLERVPSPILVSM</sequence>
<feature type="domain" description="DUF659" evidence="1">
    <location>
        <begin position="108"/>
        <end position="226"/>
    </location>
</feature>
<evidence type="ECO:0000313" key="2">
    <source>
        <dbReference type="EMBL" id="CAL0316548.1"/>
    </source>
</evidence>
<dbReference type="PANTHER" id="PTHR32166">
    <property type="entry name" value="OSJNBA0013A04.12 PROTEIN"/>
    <property type="match status" value="1"/>
</dbReference>
<dbReference type="AlphaFoldDB" id="A0AAV1X4Q9"/>
<dbReference type="Proteomes" id="UP001497480">
    <property type="component" value="Unassembled WGS sequence"/>
</dbReference>
<dbReference type="Pfam" id="PF04937">
    <property type="entry name" value="DUF659"/>
    <property type="match status" value="1"/>
</dbReference>
<evidence type="ECO:0000313" key="3">
    <source>
        <dbReference type="Proteomes" id="UP001497480"/>
    </source>
</evidence>
<accession>A0AAV1X4Q9</accession>
<dbReference type="EMBL" id="CAXHTB010000012">
    <property type="protein sequence ID" value="CAL0316548.1"/>
    <property type="molecule type" value="Genomic_DNA"/>
</dbReference>
<comment type="caution">
    <text evidence="2">The sequence shown here is derived from an EMBL/GenBank/DDBJ whole genome shotgun (WGS) entry which is preliminary data.</text>
</comment>
<dbReference type="InterPro" id="IPR007021">
    <property type="entry name" value="DUF659"/>
</dbReference>
<reference evidence="2 3" key="1">
    <citation type="submission" date="2024-03" db="EMBL/GenBank/DDBJ databases">
        <authorList>
            <person name="Martinez-Hernandez J."/>
        </authorList>
    </citation>
    <scope>NUCLEOTIDE SEQUENCE [LARGE SCALE GENOMIC DNA]</scope>
</reference>
<gene>
    <name evidence="2" type="ORF">LLUT_LOCUS17608</name>
</gene>
<protein>
    <recommendedName>
        <fullName evidence="1">DUF659 domain-containing protein</fullName>
    </recommendedName>
</protein>